<dbReference type="Proteomes" id="UP000887567">
    <property type="component" value="Unplaced"/>
</dbReference>
<dbReference type="Pfam" id="PF01612">
    <property type="entry name" value="DNA_pol_A_exo1"/>
    <property type="match status" value="1"/>
</dbReference>
<dbReference type="OMA" id="DYSALWH"/>
<dbReference type="GO" id="GO:0003676">
    <property type="term" value="F:nucleic acid binding"/>
    <property type="evidence" value="ECO:0007669"/>
    <property type="project" value="InterPro"/>
</dbReference>
<dbReference type="Gene3D" id="3.30.420.10">
    <property type="entry name" value="Ribonuclease H-like superfamily/Ribonuclease H"/>
    <property type="match status" value="1"/>
</dbReference>
<keyword evidence="3" id="KW-1185">Reference proteome</keyword>
<dbReference type="SMART" id="SM00474">
    <property type="entry name" value="35EXOc"/>
    <property type="match status" value="1"/>
</dbReference>
<dbReference type="InterPro" id="IPR012337">
    <property type="entry name" value="RNaseH-like_sf"/>
</dbReference>
<protein>
    <recommendedName>
        <fullName evidence="1">3'-5' exonuclease domain-containing protein</fullName>
    </recommendedName>
</protein>
<dbReference type="InterPro" id="IPR036397">
    <property type="entry name" value="RNaseH_sf"/>
</dbReference>
<evidence type="ECO:0000259" key="1">
    <source>
        <dbReference type="SMART" id="SM00474"/>
    </source>
</evidence>
<organism evidence="2 3">
    <name type="scientific">Exaiptasia diaphana</name>
    <name type="common">Tropical sea anemone</name>
    <name type="synonym">Aiptasia pulchella</name>
    <dbReference type="NCBI Taxonomy" id="2652724"/>
    <lineage>
        <taxon>Eukaryota</taxon>
        <taxon>Metazoa</taxon>
        <taxon>Cnidaria</taxon>
        <taxon>Anthozoa</taxon>
        <taxon>Hexacorallia</taxon>
        <taxon>Actiniaria</taxon>
        <taxon>Aiptasiidae</taxon>
        <taxon>Exaiptasia</taxon>
    </lineage>
</organism>
<dbReference type="GeneID" id="110251127"/>
<feature type="domain" description="3'-5' exonuclease" evidence="1">
    <location>
        <begin position="9"/>
        <end position="201"/>
    </location>
</feature>
<dbReference type="PANTHER" id="PTHR46628">
    <property type="entry name" value="PIRNA BIOGENESIS PROTEIN EXD1"/>
    <property type="match status" value="1"/>
</dbReference>
<dbReference type="GO" id="GO:0034587">
    <property type="term" value="P:piRNA processing"/>
    <property type="evidence" value="ECO:0007669"/>
    <property type="project" value="TreeGrafter"/>
</dbReference>
<dbReference type="RefSeq" id="XP_020913446.1">
    <property type="nucleotide sequence ID" value="XM_021057787.2"/>
</dbReference>
<dbReference type="InterPro" id="IPR002562">
    <property type="entry name" value="3'-5'_exonuclease_dom"/>
</dbReference>
<dbReference type="KEGG" id="epa:110251127"/>
<sequence>MASGSSLNYVLVDSEVKLDQSLRELKSLEPKALLAVDCEGVDLTRIGELTIVAVATENKAFIFDVVKLKKAVFDKGLREILEDKTREKLMFDCRNDSDSLWHQYQVKLTGVLDVQLLEVMKRFGGYGGNHGVVKIRGFKHCLELYTSGGLAVNTKNEGRMLLQRDRNLWKRRPLSDVLLRYCAVDTLELFKLYRNLKGFRGEDLSRLRLASDRYIELFRSKAVRSFDRYENNGFLPLGVIGGGDTGFADTSCSGCRRLFPRNEFGEFQLRYGGQKCRVCTRVR</sequence>
<dbReference type="SUPFAM" id="SSF53098">
    <property type="entry name" value="Ribonuclease H-like"/>
    <property type="match status" value="1"/>
</dbReference>
<dbReference type="PANTHER" id="PTHR46628:SF1">
    <property type="entry name" value="PIRNA BIOGENESIS PROTEIN EXD1"/>
    <property type="match status" value="1"/>
</dbReference>
<evidence type="ECO:0000313" key="2">
    <source>
        <dbReference type="EnsemblMetazoa" id="XP_020913446.1"/>
    </source>
</evidence>
<reference evidence="2" key="1">
    <citation type="submission" date="2022-11" db="UniProtKB">
        <authorList>
            <consortium name="EnsemblMetazoa"/>
        </authorList>
    </citation>
    <scope>IDENTIFICATION</scope>
</reference>
<dbReference type="GO" id="GO:0008408">
    <property type="term" value="F:3'-5' exonuclease activity"/>
    <property type="evidence" value="ECO:0007669"/>
    <property type="project" value="InterPro"/>
</dbReference>
<dbReference type="OrthoDB" id="26838at2759"/>
<proteinExistence type="predicted"/>
<dbReference type="AlphaFoldDB" id="A0A913Y2F5"/>
<name>A0A913Y2F5_EXADI</name>
<accession>A0A913Y2F5</accession>
<dbReference type="InterPro" id="IPR052144">
    <property type="entry name" value="piRNA_biogenesis_EXD1"/>
</dbReference>
<evidence type="ECO:0000313" key="3">
    <source>
        <dbReference type="Proteomes" id="UP000887567"/>
    </source>
</evidence>
<dbReference type="EnsemblMetazoa" id="XM_021057787.2">
    <property type="protein sequence ID" value="XP_020913446.1"/>
    <property type="gene ID" value="LOC110251127"/>
</dbReference>
<dbReference type="GO" id="GO:1990923">
    <property type="term" value="C:PET complex"/>
    <property type="evidence" value="ECO:0007669"/>
    <property type="project" value="TreeGrafter"/>
</dbReference>